<evidence type="ECO:0000313" key="2">
    <source>
        <dbReference type="Proteomes" id="UP000649075"/>
    </source>
</evidence>
<dbReference type="RefSeq" id="WP_186998967.1">
    <property type="nucleotide sequence ID" value="NZ_JACRWH010000017.1"/>
</dbReference>
<dbReference type="Proteomes" id="UP000649075">
    <property type="component" value="Unassembled WGS sequence"/>
</dbReference>
<dbReference type="InterPro" id="IPR027417">
    <property type="entry name" value="P-loop_NTPase"/>
</dbReference>
<dbReference type="SUPFAM" id="SSF52540">
    <property type="entry name" value="P-loop containing nucleoside triphosphate hydrolases"/>
    <property type="match status" value="1"/>
</dbReference>
<sequence length="494" mass="56326">MSDELELEIPISAAARSTEENVLAIYIYCPELLYEDSIDKNLFAYPPHKRLFEAIKCGLEGGSWNKAVYNRKIKNNGLVDLHNKLLGEYISRVPLNSYLDELRKNYVQRECLKVLQKSMNNLKETNELNIYTLSNDLETLQNKYQHEDDVITIASVEKKEQEWLIEGYIPKYEITDIGGNGGVGKTAFWVSLVASLSAGKPCFFENQDLEREPLKTLYLTRENSNATNLKERFELLGANMNNILCIGDTNTNFSKYKIGSPNLEYLIKKHRPDVLILDPLQSFVPENVNLIARNHVRPMFDWLNVMTKKYEVTILVIMHAKKNASSGGRDRLADSSDMFDVVRQVLMVGETDEDGIKYVSSEKNNLTKRHKTILFEQGDHGLPRLVGFSDKDDDAYLNLRRNKCIEKGPSKKDKAMDFILSELSLIQPDGLMAESLNQAAFSKNISQRTLERARKELIDAGKIRYENSCKGKGKGNKYVYYLNKEGAKKDDSSS</sequence>
<reference evidence="1 2" key="1">
    <citation type="submission" date="2020-08" db="EMBL/GenBank/DDBJ databases">
        <authorList>
            <person name="Liu C."/>
            <person name="Sun Q."/>
        </authorList>
    </citation>
    <scope>NUCLEOTIDE SEQUENCE [LARGE SCALE GENOMIC DNA]</scope>
    <source>
        <strain evidence="1 2">L34</strain>
    </source>
</reference>
<organism evidence="1 2">
    <name type="scientific">Holdemanella hominis</name>
    <dbReference type="NCBI Taxonomy" id="2764327"/>
    <lineage>
        <taxon>Bacteria</taxon>
        <taxon>Bacillati</taxon>
        <taxon>Bacillota</taxon>
        <taxon>Erysipelotrichia</taxon>
        <taxon>Erysipelotrichales</taxon>
        <taxon>Erysipelotrichaceae</taxon>
        <taxon>Holdemanella</taxon>
    </lineage>
</organism>
<gene>
    <name evidence="1" type="ORF">H8911_05720</name>
</gene>
<dbReference type="Pfam" id="PF13481">
    <property type="entry name" value="AAA_25"/>
    <property type="match status" value="1"/>
</dbReference>
<name>A0ABR7KHN3_9FIRM</name>
<comment type="caution">
    <text evidence="1">The sequence shown here is derived from an EMBL/GenBank/DDBJ whole genome shotgun (WGS) entry which is preliminary data.</text>
</comment>
<accession>A0ABR7KHN3</accession>
<dbReference type="Gene3D" id="3.40.50.300">
    <property type="entry name" value="P-loop containing nucleotide triphosphate hydrolases"/>
    <property type="match status" value="1"/>
</dbReference>
<dbReference type="EMBL" id="JACRWH010000017">
    <property type="protein sequence ID" value="MBC6012243.1"/>
    <property type="molecule type" value="Genomic_DNA"/>
</dbReference>
<proteinExistence type="predicted"/>
<keyword evidence="2" id="KW-1185">Reference proteome</keyword>
<evidence type="ECO:0000313" key="1">
    <source>
        <dbReference type="EMBL" id="MBC6012243.1"/>
    </source>
</evidence>
<protein>
    <submittedName>
        <fullName evidence="1">AAA family ATPase</fullName>
    </submittedName>
</protein>